<dbReference type="Proteomes" id="UP000199308">
    <property type="component" value="Unassembled WGS sequence"/>
</dbReference>
<dbReference type="STRING" id="349064.SAMN05660429_01846"/>
<feature type="transmembrane region" description="Helical" evidence="1">
    <location>
        <begin position="12"/>
        <end position="32"/>
    </location>
</feature>
<feature type="transmembrane region" description="Helical" evidence="1">
    <location>
        <begin position="52"/>
        <end position="74"/>
    </location>
</feature>
<keyword evidence="1" id="KW-0472">Membrane</keyword>
<dbReference type="RefSeq" id="WP_093329498.1">
    <property type="nucleotide sequence ID" value="NZ_AP027363.1"/>
</dbReference>
<keyword evidence="3" id="KW-1185">Reference proteome</keyword>
<evidence type="ECO:0000313" key="3">
    <source>
        <dbReference type="Proteomes" id="UP000199308"/>
    </source>
</evidence>
<evidence type="ECO:0000313" key="2">
    <source>
        <dbReference type="EMBL" id="SET46193.1"/>
    </source>
</evidence>
<gene>
    <name evidence="2" type="ORF">SAMN05660429_01846</name>
</gene>
<feature type="transmembrane region" description="Helical" evidence="1">
    <location>
        <begin position="81"/>
        <end position="101"/>
    </location>
</feature>
<proteinExistence type="predicted"/>
<organism evidence="2 3">
    <name type="scientific">Thalassotalea agarivorans</name>
    <name type="common">Thalassomonas agarivorans</name>
    <dbReference type="NCBI Taxonomy" id="349064"/>
    <lineage>
        <taxon>Bacteria</taxon>
        <taxon>Pseudomonadati</taxon>
        <taxon>Pseudomonadota</taxon>
        <taxon>Gammaproteobacteria</taxon>
        <taxon>Alteromonadales</taxon>
        <taxon>Colwelliaceae</taxon>
        <taxon>Thalassotalea</taxon>
    </lineage>
</organism>
<evidence type="ECO:0008006" key="4">
    <source>
        <dbReference type="Google" id="ProtNLM"/>
    </source>
</evidence>
<keyword evidence="1" id="KW-0812">Transmembrane</keyword>
<keyword evidence="1" id="KW-1133">Transmembrane helix</keyword>
<reference evidence="2 3" key="1">
    <citation type="submission" date="2016-10" db="EMBL/GenBank/DDBJ databases">
        <authorList>
            <person name="de Groot N.N."/>
        </authorList>
    </citation>
    <scope>NUCLEOTIDE SEQUENCE [LARGE SCALE GENOMIC DNA]</scope>
    <source>
        <strain evidence="2 3">DSM 19706</strain>
    </source>
</reference>
<dbReference type="OrthoDB" id="1143964at2"/>
<dbReference type="AlphaFoldDB" id="A0A1I0EL59"/>
<sequence length="141" mass="15689">METLPKWFKPVAITAIIWNVLGVLAFTMQMAMTPETLAAMPEQHQAYYQNMPMWVTLAFAAAVFGGAIGSVALFRQKQVAVTFFGISLLGVVVQMFHTFVLSGATEFLETSQFVLPVMILIVAIILFRLSRQAKERGWLTS</sequence>
<feature type="transmembrane region" description="Helical" evidence="1">
    <location>
        <begin position="113"/>
        <end position="129"/>
    </location>
</feature>
<accession>A0A1I0EL59</accession>
<protein>
    <recommendedName>
        <fullName evidence="4">Sugar transporter</fullName>
    </recommendedName>
</protein>
<name>A0A1I0EL59_THASX</name>
<evidence type="ECO:0000256" key="1">
    <source>
        <dbReference type="SAM" id="Phobius"/>
    </source>
</evidence>
<dbReference type="EMBL" id="FOHK01000008">
    <property type="protein sequence ID" value="SET46193.1"/>
    <property type="molecule type" value="Genomic_DNA"/>
</dbReference>